<dbReference type="PANTHER" id="PTHR12892">
    <property type="entry name" value="FGF RECEPTOR ACTIVATING PROTEIN 1"/>
    <property type="match status" value="1"/>
</dbReference>
<dbReference type="STRING" id="42155.A0A0R3QMD3"/>
<feature type="transmembrane region" description="Helical" evidence="1">
    <location>
        <begin position="222"/>
        <end position="249"/>
    </location>
</feature>
<dbReference type="Pfam" id="PF10277">
    <property type="entry name" value="Frag1"/>
    <property type="match status" value="1"/>
</dbReference>
<proteinExistence type="predicted"/>
<evidence type="ECO:0000313" key="4">
    <source>
        <dbReference type="Proteomes" id="UP000280834"/>
    </source>
</evidence>
<dbReference type="Proteomes" id="UP000280834">
    <property type="component" value="Unassembled WGS sequence"/>
</dbReference>
<dbReference type="EMBL" id="UZAG01015746">
    <property type="protein sequence ID" value="VDO23035.1"/>
    <property type="molecule type" value="Genomic_DNA"/>
</dbReference>
<dbReference type="PANTHER" id="PTHR12892:SF15">
    <property type="entry name" value="POST-GPI ATTACHMENT TO PROTEINS FACTOR 2-LIKE"/>
    <property type="match status" value="1"/>
</dbReference>
<evidence type="ECO:0000256" key="1">
    <source>
        <dbReference type="SAM" id="Phobius"/>
    </source>
</evidence>
<dbReference type="GO" id="GO:0006506">
    <property type="term" value="P:GPI anchor biosynthetic process"/>
    <property type="evidence" value="ECO:0007669"/>
    <property type="project" value="TreeGrafter"/>
</dbReference>
<evidence type="ECO:0000313" key="5">
    <source>
        <dbReference type="WBParaSite" id="BTMF_0000886801-mRNA-1"/>
    </source>
</evidence>
<organism evidence="5">
    <name type="scientific">Brugia timori</name>
    <dbReference type="NCBI Taxonomy" id="42155"/>
    <lineage>
        <taxon>Eukaryota</taxon>
        <taxon>Metazoa</taxon>
        <taxon>Ecdysozoa</taxon>
        <taxon>Nematoda</taxon>
        <taxon>Chromadorea</taxon>
        <taxon>Rhabditida</taxon>
        <taxon>Spirurina</taxon>
        <taxon>Spiruromorpha</taxon>
        <taxon>Filarioidea</taxon>
        <taxon>Onchocercidae</taxon>
        <taxon>Brugia</taxon>
    </lineage>
</organism>
<dbReference type="InterPro" id="IPR019402">
    <property type="entry name" value="CWH43_N"/>
</dbReference>
<evidence type="ECO:0000259" key="2">
    <source>
        <dbReference type="Pfam" id="PF10277"/>
    </source>
</evidence>
<dbReference type="AlphaFoldDB" id="A0A0R3QMD3"/>
<feature type="transmembrane region" description="Helical" evidence="1">
    <location>
        <begin position="97"/>
        <end position="119"/>
    </location>
</feature>
<accession>A0A0R3QMD3</accession>
<dbReference type="GO" id="GO:0000139">
    <property type="term" value="C:Golgi membrane"/>
    <property type="evidence" value="ECO:0007669"/>
    <property type="project" value="InterPro"/>
</dbReference>
<keyword evidence="1" id="KW-1133">Transmembrane helix</keyword>
<dbReference type="WBParaSite" id="BTMF_0000886801-mRNA-1">
    <property type="protein sequence ID" value="BTMF_0000886801-mRNA-1"/>
    <property type="gene ID" value="BTMF_0000886801"/>
</dbReference>
<keyword evidence="1" id="KW-0812">Transmembrane</keyword>
<evidence type="ECO:0000313" key="3">
    <source>
        <dbReference type="EMBL" id="VDO23035.1"/>
    </source>
</evidence>
<feature type="transmembrane region" description="Helical" evidence="1">
    <location>
        <begin position="261"/>
        <end position="288"/>
    </location>
</feature>
<sequence length="331" mass="38175">MALKPLETDLNFLMKNRRNLMSKKFSSQFDHMDLMDQIFDINNLTKSGNSRNKFCLAVISKAEIKEVEGEIISSIAPEMSKSGDVSQVELLLINRTLLAIVGALLPGIGCCMCIVYIYVFEFHRVEKSVVPVCDNTRNVLPPISYIIGIWEPTRTAWLCMMFINFPARIMYPFFYNCLYKRSNSSYANSWWYKMLNQLLMHTLLLEALALVIITIFDVVSSFYIHATAFGIWLITLCFNMLILILLCYFSGERESSKASSWLFHLKLMLFATTVVLSLSMSCTYLYAVAKCHQFIYALFSISEYILVPINSLFYFFIYWDCSNISIRLMGN</sequence>
<feature type="domain" description="CWH43-like N-terminal" evidence="2">
    <location>
        <begin position="96"/>
        <end position="321"/>
    </location>
</feature>
<feature type="transmembrane region" description="Helical" evidence="1">
    <location>
        <begin position="294"/>
        <end position="319"/>
    </location>
</feature>
<protein>
    <submittedName>
        <fullName evidence="5">Post-GPI attachment to proteins factor 2-like</fullName>
    </submittedName>
</protein>
<gene>
    <name evidence="3" type="ORF">BTMF_LOCUS6919</name>
</gene>
<dbReference type="InterPro" id="IPR039545">
    <property type="entry name" value="PGAP2"/>
</dbReference>
<reference evidence="5" key="1">
    <citation type="submission" date="2017-02" db="UniProtKB">
        <authorList>
            <consortium name="WormBaseParasite"/>
        </authorList>
    </citation>
    <scope>IDENTIFICATION</scope>
</reference>
<name>A0A0R3QMD3_9BILA</name>
<feature type="transmembrane region" description="Helical" evidence="1">
    <location>
        <begin position="198"/>
        <end position="216"/>
    </location>
</feature>
<dbReference type="GO" id="GO:0005789">
    <property type="term" value="C:endoplasmic reticulum membrane"/>
    <property type="evidence" value="ECO:0007669"/>
    <property type="project" value="TreeGrafter"/>
</dbReference>
<keyword evidence="4" id="KW-1185">Reference proteome</keyword>
<keyword evidence="1" id="KW-0472">Membrane</keyword>
<reference evidence="3 4" key="2">
    <citation type="submission" date="2018-11" db="EMBL/GenBank/DDBJ databases">
        <authorList>
            <consortium name="Pathogen Informatics"/>
        </authorList>
    </citation>
    <scope>NUCLEOTIDE SEQUENCE [LARGE SCALE GENOMIC DNA]</scope>
</reference>